<dbReference type="Gene3D" id="1.20.120.1750">
    <property type="match status" value="1"/>
</dbReference>
<evidence type="ECO:0000256" key="3">
    <source>
        <dbReference type="ARBA" id="ARBA00022679"/>
    </source>
</evidence>
<feature type="domain" description="RING-type" evidence="10">
    <location>
        <begin position="243"/>
        <end position="294"/>
    </location>
</feature>
<dbReference type="PROSITE" id="PS00518">
    <property type="entry name" value="ZF_RING_1"/>
    <property type="match status" value="1"/>
</dbReference>
<keyword evidence="4" id="KW-0479">Metal-binding</keyword>
<evidence type="ECO:0000256" key="5">
    <source>
        <dbReference type="ARBA" id="ARBA00022737"/>
    </source>
</evidence>
<dbReference type="EMBL" id="CAJOAZ010002466">
    <property type="protein sequence ID" value="CAF3931626.1"/>
    <property type="molecule type" value="Genomic_DNA"/>
</dbReference>
<dbReference type="GO" id="GO:0008270">
    <property type="term" value="F:zinc ion binding"/>
    <property type="evidence" value="ECO:0007669"/>
    <property type="project" value="UniProtKB-KW"/>
</dbReference>
<evidence type="ECO:0000313" key="12">
    <source>
        <dbReference type="EMBL" id="CAF3931626.1"/>
    </source>
</evidence>
<reference evidence="12" key="1">
    <citation type="submission" date="2021-02" db="EMBL/GenBank/DDBJ databases">
        <authorList>
            <person name="Nowell W R."/>
        </authorList>
    </citation>
    <scope>NUCLEOTIDE SEQUENCE</scope>
</reference>
<keyword evidence="5" id="KW-0677">Repeat</keyword>
<comment type="caution">
    <text evidence="12">The sequence shown here is derived from an EMBL/GenBank/DDBJ whole genome shotgun (WGS) entry which is preliminary data.</text>
</comment>
<dbReference type="PANTHER" id="PTHR11685">
    <property type="entry name" value="RBR FAMILY RING FINGER AND IBR DOMAIN-CONTAINING"/>
    <property type="match status" value="1"/>
</dbReference>
<dbReference type="InterPro" id="IPR002867">
    <property type="entry name" value="IBR_dom"/>
</dbReference>
<comment type="catalytic activity">
    <reaction evidence="1">
        <text>[E2 ubiquitin-conjugating enzyme]-S-ubiquitinyl-L-cysteine + [acceptor protein]-L-lysine = [E2 ubiquitin-conjugating enzyme]-L-cysteine + [acceptor protein]-N(6)-ubiquitinyl-L-lysine.</text>
        <dbReference type="EC" id="2.3.2.31"/>
    </reaction>
</comment>
<evidence type="ECO:0000256" key="6">
    <source>
        <dbReference type="ARBA" id="ARBA00022771"/>
    </source>
</evidence>
<dbReference type="InterPro" id="IPR031127">
    <property type="entry name" value="E3_UB_ligase_RBR"/>
</dbReference>
<keyword evidence="3" id="KW-0808">Transferase</keyword>
<dbReference type="AlphaFoldDB" id="A0A819JEU0"/>
<dbReference type="Pfam" id="PF01485">
    <property type="entry name" value="IBR"/>
    <property type="match status" value="1"/>
</dbReference>
<dbReference type="PROSITE" id="PS51873">
    <property type="entry name" value="TRIAD"/>
    <property type="match status" value="1"/>
</dbReference>
<evidence type="ECO:0000256" key="7">
    <source>
        <dbReference type="ARBA" id="ARBA00022786"/>
    </source>
</evidence>
<protein>
    <recommendedName>
        <fullName evidence="2">RBR-type E3 ubiquitin transferase</fullName>
        <ecNumber evidence="2">2.3.2.31</ecNumber>
    </recommendedName>
</protein>
<evidence type="ECO:0000259" key="10">
    <source>
        <dbReference type="PROSITE" id="PS50089"/>
    </source>
</evidence>
<dbReference type="Gene3D" id="3.30.40.10">
    <property type="entry name" value="Zinc/RING finger domain, C3HC4 (zinc finger)"/>
    <property type="match status" value="1"/>
</dbReference>
<dbReference type="PROSITE" id="PS50089">
    <property type="entry name" value="ZF_RING_2"/>
    <property type="match status" value="1"/>
</dbReference>
<evidence type="ECO:0000313" key="13">
    <source>
        <dbReference type="Proteomes" id="UP000663844"/>
    </source>
</evidence>
<keyword evidence="8" id="KW-0862">Zinc</keyword>
<dbReference type="InterPro" id="IPR017907">
    <property type="entry name" value="Znf_RING_CS"/>
</dbReference>
<accession>A0A819JEU0</accession>
<keyword evidence="7" id="KW-0833">Ubl conjugation pathway</keyword>
<evidence type="ECO:0000256" key="2">
    <source>
        <dbReference type="ARBA" id="ARBA00012251"/>
    </source>
</evidence>
<evidence type="ECO:0000256" key="8">
    <source>
        <dbReference type="ARBA" id="ARBA00022833"/>
    </source>
</evidence>
<evidence type="ECO:0000256" key="9">
    <source>
        <dbReference type="PROSITE-ProRule" id="PRU00175"/>
    </source>
</evidence>
<gene>
    <name evidence="12" type="ORF">OXD698_LOCUS25609</name>
</gene>
<dbReference type="InterPro" id="IPR044066">
    <property type="entry name" value="TRIAD_supradom"/>
</dbReference>
<dbReference type="InterPro" id="IPR013083">
    <property type="entry name" value="Znf_RING/FYVE/PHD"/>
</dbReference>
<evidence type="ECO:0000256" key="4">
    <source>
        <dbReference type="ARBA" id="ARBA00022723"/>
    </source>
</evidence>
<keyword evidence="6 9" id="KW-0863">Zinc-finger</keyword>
<organism evidence="12 13">
    <name type="scientific">Adineta steineri</name>
    <dbReference type="NCBI Taxonomy" id="433720"/>
    <lineage>
        <taxon>Eukaryota</taxon>
        <taxon>Metazoa</taxon>
        <taxon>Spiralia</taxon>
        <taxon>Gnathifera</taxon>
        <taxon>Rotifera</taxon>
        <taxon>Eurotatoria</taxon>
        <taxon>Bdelloidea</taxon>
        <taxon>Adinetida</taxon>
        <taxon>Adinetidae</taxon>
        <taxon>Adineta</taxon>
    </lineage>
</organism>
<evidence type="ECO:0000256" key="1">
    <source>
        <dbReference type="ARBA" id="ARBA00001798"/>
    </source>
</evidence>
<sequence>MVKPKCLHVAENITNLCAQILADHIYKYPLTLRRLQLRYERKKQEAERYLNEDGDQELAYLAYCNALAYLNMMRQCDEYSQMPESVRTEYEQKQTECEQLECVLRIELEERYNDMASTKEHKIELYRQKQHEGIEIKQSYSSTNSSISDIHAEKQENYSTHKYTPSEEDSIVSTSSSYKRSPIQSETFKRLLHPSSVRKLPSESSTIYRPVFEESVIPRTVSARLSTLKLSPALTLTPPIRECVVCFSEKPVSDFAELVSSACQHTQRQICNECMRQNTRNAINNSSTTDIRCPEQDCGASLDFHTVRKLVLNLNTVLGRSKAAVDQYENKLSMKYVETMENFLWCAHGCGHGVQLVDNQMVCYRCTHCKEKTCVQHRVRWHTNMTCLEYDEKLKSDQEEQDNQTWLHSHTKTCPGCKVSIEKNEGCDHMTCRHCKHEFCWICLVDYKLIRRHGRHYHNHTCTYYTASRVVVEA</sequence>
<dbReference type="GO" id="GO:0016567">
    <property type="term" value="P:protein ubiquitination"/>
    <property type="evidence" value="ECO:0007669"/>
    <property type="project" value="InterPro"/>
</dbReference>
<name>A0A819JEU0_9BILA</name>
<dbReference type="GO" id="GO:0061630">
    <property type="term" value="F:ubiquitin protein ligase activity"/>
    <property type="evidence" value="ECO:0007669"/>
    <property type="project" value="UniProtKB-EC"/>
</dbReference>
<dbReference type="Pfam" id="PF22191">
    <property type="entry name" value="IBR_1"/>
    <property type="match status" value="1"/>
</dbReference>
<dbReference type="InterPro" id="IPR001841">
    <property type="entry name" value="Znf_RING"/>
</dbReference>
<dbReference type="SMART" id="SM00647">
    <property type="entry name" value="IBR"/>
    <property type="match status" value="2"/>
</dbReference>
<proteinExistence type="predicted"/>
<dbReference type="EC" id="2.3.2.31" evidence="2"/>
<dbReference type="SUPFAM" id="SSF57850">
    <property type="entry name" value="RING/U-box"/>
    <property type="match status" value="3"/>
</dbReference>
<evidence type="ECO:0000259" key="11">
    <source>
        <dbReference type="PROSITE" id="PS51873"/>
    </source>
</evidence>
<feature type="domain" description="RING-type" evidence="11">
    <location>
        <begin position="239"/>
        <end position="466"/>
    </location>
</feature>
<dbReference type="Proteomes" id="UP000663844">
    <property type="component" value="Unassembled WGS sequence"/>
</dbReference>